<evidence type="ECO:0000313" key="2">
    <source>
        <dbReference type="Proteomes" id="UP000234681"/>
    </source>
</evidence>
<dbReference type="EMBL" id="CH473977">
    <property type="protein sequence ID" value="EDL98363.1"/>
    <property type="molecule type" value="Genomic_DNA"/>
</dbReference>
<organism evidence="1 2">
    <name type="scientific">Rattus norvegicus</name>
    <name type="common">Rat</name>
    <dbReference type="NCBI Taxonomy" id="10116"/>
    <lineage>
        <taxon>Eukaryota</taxon>
        <taxon>Metazoa</taxon>
        <taxon>Chordata</taxon>
        <taxon>Craniata</taxon>
        <taxon>Vertebrata</taxon>
        <taxon>Euteleostomi</taxon>
        <taxon>Mammalia</taxon>
        <taxon>Eutheria</taxon>
        <taxon>Euarchontoglires</taxon>
        <taxon>Glires</taxon>
        <taxon>Rodentia</taxon>
        <taxon>Myomorpha</taxon>
        <taxon>Muroidea</taxon>
        <taxon>Muridae</taxon>
        <taxon>Murinae</taxon>
        <taxon>Rattus</taxon>
    </lineage>
</organism>
<gene>
    <name evidence="1" type="ORF">rCG_44067</name>
</gene>
<dbReference type="AlphaFoldDB" id="A6J7L3"/>
<protein>
    <submittedName>
        <fullName evidence="1">RCG44067</fullName>
    </submittedName>
</protein>
<sequence length="33" mass="3677">MLPSALECLHHLLPFLSLSCQPRIHSTLETSMA</sequence>
<proteinExistence type="predicted"/>
<accession>A6J7L3</accession>
<evidence type="ECO:0000313" key="1">
    <source>
        <dbReference type="EMBL" id="EDL98363.1"/>
    </source>
</evidence>
<reference evidence="2" key="1">
    <citation type="submission" date="2005-09" db="EMBL/GenBank/DDBJ databases">
        <authorList>
            <person name="Mural R.J."/>
            <person name="Li P.W."/>
            <person name="Adams M.D."/>
            <person name="Amanatides P.G."/>
            <person name="Baden-Tillson H."/>
            <person name="Barnstead M."/>
            <person name="Chin S.H."/>
            <person name="Dew I."/>
            <person name="Evans C.A."/>
            <person name="Ferriera S."/>
            <person name="Flanigan M."/>
            <person name="Fosler C."/>
            <person name="Glodek A."/>
            <person name="Gu Z."/>
            <person name="Holt R.A."/>
            <person name="Jennings D."/>
            <person name="Kraft C.L."/>
            <person name="Lu F."/>
            <person name="Nguyen T."/>
            <person name="Nusskern D.R."/>
            <person name="Pfannkoch C.M."/>
            <person name="Sitter C."/>
            <person name="Sutton G.G."/>
            <person name="Venter J.C."/>
            <person name="Wang Z."/>
            <person name="Woodage T."/>
            <person name="Zheng X.H."/>
            <person name="Zhong F."/>
        </authorList>
    </citation>
    <scope>NUCLEOTIDE SEQUENCE [LARGE SCALE GENOMIC DNA]</scope>
    <source>
        <strain>BN</strain>
        <strain evidence="2">Sprague-Dawley</strain>
    </source>
</reference>
<name>A6J7L3_RAT</name>
<dbReference type="Proteomes" id="UP000234681">
    <property type="component" value="Chromosome 17"/>
</dbReference>